<dbReference type="InterPro" id="IPR001810">
    <property type="entry name" value="F-box_dom"/>
</dbReference>
<dbReference type="AlphaFoldDB" id="A0A229XVS6"/>
<sequence>MHSTRQIYLPTEIVVQIVRFVATDEAHRQEALYACCLVSRQWYSAAVSLLYEKPRLHIGNSFQQFVSTCSGVGGRRNKLNLGSFVRRLDLSRLVHHSSNSVTARLLGRVKENLEVFVAPRVSFAVNSLPALSKCTNLRHLDLSLVADPIAFPNLKKALSRLPRLRTLRVPRSTNLDVPDSSRAEWPPLLHKLQLSGNFSATTIPSFSWPPALTSLTLKNCTDLSVTSIACLFSSPQLSETLKHLTISYANRGLEPGSINAVTAFLPNLTYLSVPGDMVDETFFDVLYFLSPPLALEVLEFGMPYLDPVLHFETGSLIMALDKGLGNVRSVGFSDIFCTDERIVEDEEVDDVLHKHARQRAEQGAPTAVDETEVGVYYM</sequence>
<name>A0A229XVS6_ASPFM</name>
<protein>
    <recommendedName>
        <fullName evidence="1">F-box domain-containing protein</fullName>
    </recommendedName>
</protein>
<dbReference type="Pfam" id="PF12937">
    <property type="entry name" value="F-box-like"/>
    <property type="match status" value="1"/>
</dbReference>
<accession>A0A229XVS6</accession>
<evidence type="ECO:0000259" key="1">
    <source>
        <dbReference type="Pfam" id="PF12937"/>
    </source>
</evidence>
<dbReference type="OMA" id="AINCWAS"/>
<dbReference type="SUPFAM" id="SSF52047">
    <property type="entry name" value="RNI-like"/>
    <property type="match status" value="1"/>
</dbReference>
<gene>
    <name evidence="2" type="ORF">KXV57_003281</name>
</gene>
<comment type="caution">
    <text evidence="2">The sequence shown here is derived from an EMBL/GenBank/DDBJ whole genome shotgun (WGS) entry which is preliminary data.</text>
</comment>
<dbReference type="InterPro" id="IPR032675">
    <property type="entry name" value="LRR_dom_sf"/>
</dbReference>
<evidence type="ECO:0000313" key="3">
    <source>
        <dbReference type="Proteomes" id="UP000813423"/>
    </source>
</evidence>
<organism evidence="2 3">
    <name type="scientific">Aspergillus fumigatus</name>
    <name type="common">Neosartorya fumigata</name>
    <dbReference type="NCBI Taxonomy" id="746128"/>
    <lineage>
        <taxon>Eukaryota</taxon>
        <taxon>Fungi</taxon>
        <taxon>Dikarya</taxon>
        <taxon>Ascomycota</taxon>
        <taxon>Pezizomycotina</taxon>
        <taxon>Eurotiomycetes</taxon>
        <taxon>Eurotiomycetidae</taxon>
        <taxon>Eurotiales</taxon>
        <taxon>Aspergillaceae</taxon>
        <taxon>Aspergillus</taxon>
        <taxon>Aspergillus subgen. Fumigati</taxon>
    </lineage>
</organism>
<dbReference type="Proteomes" id="UP000813423">
    <property type="component" value="Unassembled WGS sequence"/>
</dbReference>
<dbReference type="EMBL" id="JAIBSC010000002">
    <property type="protein sequence ID" value="KAH1911574.1"/>
    <property type="molecule type" value="Genomic_DNA"/>
</dbReference>
<dbReference type="Gene3D" id="3.80.10.10">
    <property type="entry name" value="Ribonuclease Inhibitor"/>
    <property type="match status" value="1"/>
</dbReference>
<evidence type="ECO:0000313" key="2">
    <source>
        <dbReference type="EMBL" id="KAH1911574.1"/>
    </source>
</evidence>
<reference evidence="2" key="1">
    <citation type="submission" date="2021-08" db="EMBL/GenBank/DDBJ databases">
        <title>Global Aspergillus fumigatus from environmental and clinical sources.</title>
        <authorList>
            <person name="Barber A."/>
            <person name="Sae-Ong T."/>
        </authorList>
    </citation>
    <scope>NUCLEOTIDE SEQUENCE</scope>
    <source>
        <strain evidence="2">NRZ-2016-071</strain>
    </source>
</reference>
<proteinExistence type="predicted"/>
<feature type="domain" description="F-box" evidence="1">
    <location>
        <begin position="9"/>
        <end position="55"/>
    </location>
</feature>